<feature type="domain" description="Transcriptional regulator DauR-like HTH" evidence="2">
    <location>
        <begin position="151"/>
        <end position="208"/>
    </location>
</feature>
<sequence>MNKTLTAYLPLVDFLADCMGENTEVVLHDLTDWHESVVAIRNGHISGRQIGSPVTDLTLNVLKSAAFEQQSHMANYQGIVKNGHRLKSSTFFIKDETGKLVGLLCINTDYHELLEAHDKLGALIGELGLRANLPITESFNMNVRELVQANLHRVCPGYEEQVGRMSQKEKLEVIEGLSDLGTFLVKGAIGCVAESLGVSVPTIYRYLNMIKK</sequence>
<dbReference type="Pfam" id="PF08348">
    <property type="entry name" value="PAS_6"/>
    <property type="match status" value="1"/>
</dbReference>
<dbReference type="RefSeq" id="WP_101551829.1">
    <property type="nucleotide sequence ID" value="NZ_DBFNFR010000119.1"/>
</dbReference>
<protein>
    <submittedName>
        <fullName evidence="3">Transcriptional regulator</fullName>
    </submittedName>
</protein>
<reference evidence="3 4" key="1">
    <citation type="submission" date="2018-10" db="EMBL/GenBank/DDBJ databases">
        <title>Anaerotruncus faecis sp. nov., isolated from human feces.</title>
        <authorList>
            <person name="Wang Y.-J."/>
        </authorList>
    </citation>
    <scope>NUCLEOTIDE SEQUENCE [LARGE SCALE GENOMIC DNA]</scope>
    <source>
        <strain evidence="3 4">22A2-44</strain>
    </source>
</reference>
<keyword evidence="4" id="KW-1185">Reference proteome</keyword>
<dbReference type="AlphaFoldDB" id="A0A498CSD3"/>
<dbReference type="Proteomes" id="UP000276301">
    <property type="component" value="Unassembled WGS sequence"/>
</dbReference>
<evidence type="ECO:0000313" key="3">
    <source>
        <dbReference type="EMBL" id="RLL12729.1"/>
    </source>
</evidence>
<dbReference type="InterPro" id="IPR039445">
    <property type="entry name" value="DauR-like_HTH"/>
</dbReference>
<accession>A0A498CSD3</accession>
<evidence type="ECO:0000259" key="1">
    <source>
        <dbReference type="Pfam" id="PF08348"/>
    </source>
</evidence>
<organism evidence="3 4">
    <name type="scientific">Anaerotruncus massiliensis</name>
    <name type="common">ex Liu et al. 2021</name>
    <dbReference type="NCBI Taxonomy" id="2321404"/>
    <lineage>
        <taxon>Bacteria</taxon>
        <taxon>Bacillati</taxon>
        <taxon>Bacillota</taxon>
        <taxon>Clostridia</taxon>
        <taxon>Eubacteriales</taxon>
        <taxon>Oscillospiraceae</taxon>
        <taxon>Anaerotruncus</taxon>
    </lineage>
</organism>
<dbReference type="InterPro" id="IPR039446">
    <property type="entry name" value="DauR-like"/>
</dbReference>
<dbReference type="PANTHER" id="PTHR35568:SF1">
    <property type="entry name" value="TRANSCRIPTIONAL REGULATOR DAUR"/>
    <property type="match status" value="1"/>
</dbReference>
<evidence type="ECO:0000259" key="2">
    <source>
        <dbReference type="Pfam" id="PF13309"/>
    </source>
</evidence>
<dbReference type="Pfam" id="PF13309">
    <property type="entry name" value="HTH_22"/>
    <property type="match status" value="1"/>
</dbReference>
<gene>
    <name evidence="3" type="ORF">D4A47_04780</name>
</gene>
<dbReference type="EMBL" id="RCHT01000005">
    <property type="protein sequence ID" value="RLL12729.1"/>
    <property type="molecule type" value="Genomic_DNA"/>
</dbReference>
<evidence type="ECO:0000313" key="4">
    <source>
        <dbReference type="Proteomes" id="UP000276301"/>
    </source>
</evidence>
<proteinExistence type="predicted"/>
<dbReference type="InterPro" id="IPR013559">
    <property type="entry name" value="YheO"/>
</dbReference>
<feature type="domain" description="YheO-like" evidence="1">
    <location>
        <begin position="5"/>
        <end position="117"/>
    </location>
</feature>
<dbReference type="PANTHER" id="PTHR35568">
    <property type="entry name" value="TRANSCRIPTIONAL REGULATOR DAUR"/>
    <property type="match status" value="1"/>
</dbReference>
<comment type="caution">
    <text evidence="3">The sequence shown here is derived from an EMBL/GenBank/DDBJ whole genome shotgun (WGS) entry which is preliminary data.</text>
</comment>
<name>A0A498CSD3_9FIRM</name>